<evidence type="ECO:0000256" key="6">
    <source>
        <dbReference type="ARBA" id="ARBA00023157"/>
    </source>
</evidence>
<accession>A0A1D1UIB0</accession>
<keyword evidence="10" id="KW-0732">Signal</keyword>
<comment type="similarity">
    <text evidence="1">Belongs to the peroxiredoxin family. AhpC/Prx1 subfamily.</text>
</comment>
<dbReference type="STRING" id="947166.A0A1D1UIB0"/>
<feature type="compositionally biased region" description="Basic and acidic residues" evidence="9">
    <location>
        <begin position="240"/>
        <end position="280"/>
    </location>
</feature>
<dbReference type="InterPro" id="IPR013766">
    <property type="entry name" value="Thioredoxin_domain"/>
</dbReference>
<evidence type="ECO:0000256" key="9">
    <source>
        <dbReference type="SAM" id="MobiDB-lite"/>
    </source>
</evidence>
<feature type="chain" id="PRO_5008897252" description="thioredoxin-dependent peroxiredoxin" evidence="10">
    <location>
        <begin position="22"/>
        <end position="280"/>
    </location>
</feature>
<dbReference type="InterPro" id="IPR019479">
    <property type="entry name" value="Peroxiredoxin_C"/>
</dbReference>
<dbReference type="PANTHER" id="PTHR10681">
    <property type="entry name" value="THIOREDOXIN PEROXIDASE"/>
    <property type="match status" value="1"/>
</dbReference>
<comment type="caution">
    <text evidence="12">The sequence shown here is derived from an EMBL/GenBank/DDBJ whole genome shotgun (WGS) entry which is preliminary data.</text>
</comment>
<evidence type="ECO:0000313" key="12">
    <source>
        <dbReference type="EMBL" id="GAU88240.1"/>
    </source>
</evidence>
<dbReference type="Pfam" id="PF00578">
    <property type="entry name" value="AhpC-TSA"/>
    <property type="match status" value="1"/>
</dbReference>
<evidence type="ECO:0000256" key="8">
    <source>
        <dbReference type="ARBA" id="ARBA00049091"/>
    </source>
</evidence>
<proteinExistence type="inferred from homology"/>
<name>A0A1D1UIB0_RAMVA</name>
<keyword evidence="13" id="KW-1185">Reference proteome</keyword>
<evidence type="ECO:0000256" key="3">
    <source>
        <dbReference type="ARBA" id="ARBA00022559"/>
    </source>
</evidence>
<dbReference type="InterPro" id="IPR036249">
    <property type="entry name" value="Thioredoxin-like_sf"/>
</dbReference>
<dbReference type="EMBL" id="BDGG01000001">
    <property type="protein sequence ID" value="GAU88240.1"/>
    <property type="molecule type" value="Genomic_DNA"/>
</dbReference>
<gene>
    <name evidence="12" type="primary">RvY_00979-1</name>
    <name evidence="12" type="synonym">RvY_00979.1</name>
    <name evidence="12" type="ORF">RvY_00979</name>
</gene>
<feature type="region of interest" description="Disordered" evidence="9">
    <location>
        <begin position="229"/>
        <end position="280"/>
    </location>
</feature>
<dbReference type="OrthoDB" id="185659at2759"/>
<feature type="domain" description="Thioredoxin" evidence="11">
    <location>
        <begin position="58"/>
        <end position="217"/>
    </location>
</feature>
<evidence type="ECO:0000313" key="13">
    <source>
        <dbReference type="Proteomes" id="UP000186922"/>
    </source>
</evidence>
<evidence type="ECO:0000256" key="5">
    <source>
        <dbReference type="ARBA" id="ARBA00023002"/>
    </source>
</evidence>
<keyword evidence="5" id="KW-0560">Oxidoreductase</keyword>
<dbReference type="CDD" id="cd03015">
    <property type="entry name" value="PRX_Typ2cys"/>
    <property type="match status" value="1"/>
</dbReference>
<dbReference type="SUPFAM" id="SSF52833">
    <property type="entry name" value="Thioredoxin-like"/>
    <property type="match status" value="1"/>
</dbReference>
<evidence type="ECO:0000259" key="11">
    <source>
        <dbReference type="PROSITE" id="PS51352"/>
    </source>
</evidence>
<keyword evidence="7" id="KW-0676">Redox-active center</keyword>
<dbReference type="GO" id="GO:0042744">
    <property type="term" value="P:hydrogen peroxide catabolic process"/>
    <property type="evidence" value="ECO:0007669"/>
    <property type="project" value="TreeGrafter"/>
</dbReference>
<evidence type="ECO:0000256" key="2">
    <source>
        <dbReference type="ARBA" id="ARBA00013017"/>
    </source>
</evidence>
<evidence type="ECO:0000256" key="7">
    <source>
        <dbReference type="ARBA" id="ARBA00023284"/>
    </source>
</evidence>
<organism evidence="12 13">
    <name type="scientific">Ramazzottius varieornatus</name>
    <name type="common">Water bear</name>
    <name type="synonym">Tardigrade</name>
    <dbReference type="NCBI Taxonomy" id="947166"/>
    <lineage>
        <taxon>Eukaryota</taxon>
        <taxon>Metazoa</taxon>
        <taxon>Ecdysozoa</taxon>
        <taxon>Tardigrada</taxon>
        <taxon>Eutardigrada</taxon>
        <taxon>Parachela</taxon>
        <taxon>Hypsibioidea</taxon>
        <taxon>Ramazzottiidae</taxon>
        <taxon>Ramazzottius</taxon>
    </lineage>
</organism>
<dbReference type="Proteomes" id="UP000186922">
    <property type="component" value="Unassembled WGS sequence"/>
</dbReference>
<dbReference type="InterPro" id="IPR050217">
    <property type="entry name" value="Peroxiredoxin"/>
</dbReference>
<keyword evidence="3" id="KW-0575">Peroxidase</keyword>
<keyword evidence="6" id="KW-1015">Disulfide bond</keyword>
<dbReference type="GO" id="GO:0008379">
    <property type="term" value="F:thioredoxin peroxidase activity"/>
    <property type="evidence" value="ECO:0007669"/>
    <property type="project" value="TreeGrafter"/>
</dbReference>
<reference evidence="12 13" key="1">
    <citation type="journal article" date="2016" name="Nat. Commun.">
        <title>Extremotolerant tardigrade genome and improved radiotolerance of human cultured cells by tardigrade-unique protein.</title>
        <authorList>
            <person name="Hashimoto T."/>
            <person name="Horikawa D.D."/>
            <person name="Saito Y."/>
            <person name="Kuwahara H."/>
            <person name="Kozuka-Hata H."/>
            <person name="Shin-I T."/>
            <person name="Minakuchi Y."/>
            <person name="Ohishi K."/>
            <person name="Motoyama A."/>
            <person name="Aizu T."/>
            <person name="Enomoto A."/>
            <person name="Kondo K."/>
            <person name="Tanaka S."/>
            <person name="Hara Y."/>
            <person name="Koshikawa S."/>
            <person name="Sagara H."/>
            <person name="Miura T."/>
            <person name="Yokobori S."/>
            <person name="Miyagawa K."/>
            <person name="Suzuki Y."/>
            <person name="Kubo T."/>
            <person name="Oyama M."/>
            <person name="Kohara Y."/>
            <person name="Fujiyama A."/>
            <person name="Arakawa K."/>
            <person name="Katayama T."/>
            <person name="Toyoda A."/>
            <person name="Kunieda T."/>
        </authorList>
    </citation>
    <scope>NUCLEOTIDE SEQUENCE [LARGE SCALE GENOMIC DNA]</scope>
    <source>
        <strain evidence="12 13">YOKOZUNA-1</strain>
    </source>
</reference>
<evidence type="ECO:0000256" key="4">
    <source>
        <dbReference type="ARBA" id="ARBA00022862"/>
    </source>
</evidence>
<dbReference type="InterPro" id="IPR000866">
    <property type="entry name" value="AhpC/TSA"/>
</dbReference>
<comment type="catalytic activity">
    <reaction evidence="8">
        <text>a hydroperoxide + [thioredoxin]-dithiol = an alcohol + [thioredoxin]-disulfide + H2O</text>
        <dbReference type="Rhea" id="RHEA:62620"/>
        <dbReference type="Rhea" id="RHEA-COMP:10698"/>
        <dbReference type="Rhea" id="RHEA-COMP:10700"/>
        <dbReference type="ChEBI" id="CHEBI:15377"/>
        <dbReference type="ChEBI" id="CHEBI:29950"/>
        <dbReference type="ChEBI" id="CHEBI:30879"/>
        <dbReference type="ChEBI" id="CHEBI:35924"/>
        <dbReference type="ChEBI" id="CHEBI:50058"/>
        <dbReference type="EC" id="1.11.1.24"/>
    </reaction>
</comment>
<dbReference type="EC" id="1.11.1.24" evidence="2"/>
<dbReference type="GO" id="GO:0005829">
    <property type="term" value="C:cytosol"/>
    <property type="evidence" value="ECO:0007669"/>
    <property type="project" value="TreeGrafter"/>
</dbReference>
<dbReference type="GO" id="GO:0033554">
    <property type="term" value="P:cellular response to stress"/>
    <property type="evidence" value="ECO:0007669"/>
    <property type="project" value="TreeGrafter"/>
</dbReference>
<protein>
    <recommendedName>
        <fullName evidence="2">thioredoxin-dependent peroxiredoxin</fullName>
        <ecNumber evidence="2">1.11.1.24</ecNumber>
    </recommendedName>
</protein>
<dbReference type="FunFam" id="3.40.30.10:FF:000003">
    <property type="entry name" value="Peroxiredoxin 1"/>
    <property type="match status" value="1"/>
</dbReference>
<evidence type="ECO:0000256" key="1">
    <source>
        <dbReference type="ARBA" id="ARBA00009796"/>
    </source>
</evidence>
<keyword evidence="4" id="KW-0049">Antioxidant</keyword>
<dbReference type="AlphaFoldDB" id="A0A1D1UIB0"/>
<dbReference type="Gene3D" id="3.40.30.10">
    <property type="entry name" value="Glutaredoxin"/>
    <property type="match status" value="1"/>
</dbReference>
<dbReference type="GO" id="GO:0045454">
    <property type="term" value="P:cell redox homeostasis"/>
    <property type="evidence" value="ECO:0007669"/>
    <property type="project" value="TreeGrafter"/>
</dbReference>
<dbReference type="PROSITE" id="PS51352">
    <property type="entry name" value="THIOREDOXIN_2"/>
    <property type="match status" value="1"/>
</dbReference>
<dbReference type="PANTHER" id="PTHR10681:SF171">
    <property type="entry name" value="PEROXIREDOXIN 4"/>
    <property type="match status" value="1"/>
</dbReference>
<evidence type="ECO:0000256" key="10">
    <source>
        <dbReference type="SAM" id="SignalP"/>
    </source>
</evidence>
<feature type="signal peptide" evidence="10">
    <location>
        <begin position="1"/>
        <end position="21"/>
    </location>
</feature>
<dbReference type="GO" id="GO:0006979">
    <property type="term" value="P:response to oxidative stress"/>
    <property type="evidence" value="ECO:0007669"/>
    <property type="project" value="TreeGrafter"/>
</dbReference>
<sequence>MTRRAFYSRLLAAVALGYVLADESAKGAQNEQCSSYPQGNVYPGGRSFWEHSLSGSKAQIGKPAPPFKGITGVFDQEFKEVSLSDYKGKYVILLFYPLDFTFVCPTEITAFSDSISKFKSLNTEVLALSVDSQYTHLAWVKTPRSEGGLGPVKIPLLSDLTHQVSKDYGVYLEDAGHTLRGLFIIDANGILRQITINDLPVGRSVNETIRLVQAFQHTDTNGEVCPCNWQPGSDSIRPTPTDKLEYFKKHPGADEAKNTKDDKRTSTKDDKTPGATKADL</sequence>
<dbReference type="Pfam" id="PF10417">
    <property type="entry name" value="1-cysPrx_C"/>
    <property type="match status" value="1"/>
</dbReference>